<evidence type="ECO:0000313" key="7">
    <source>
        <dbReference type="Proteomes" id="UP000323708"/>
    </source>
</evidence>
<dbReference type="EMBL" id="VTUX01000010">
    <property type="protein sequence ID" value="KAA1188391.1"/>
    <property type="molecule type" value="Genomic_DNA"/>
</dbReference>
<dbReference type="InterPro" id="IPR005119">
    <property type="entry name" value="LysR_subst-bd"/>
</dbReference>
<evidence type="ECO:0000256" key="4">
    <source>
        <dbReference type="ARBA" id="ARBA00023163"/>
    </source>
</evidence>
<comment type="similarity">
    <text evidence="1">Belongs to the LysR transcriptional regulatory family.</text>
</comment>
<dbReference type="InterPro" id="IPR058163">
    <property type="entry name" value="LysR-type_TF_proteobact-type"/>
</dbReference>
<dbReference type="PANTHER" id="PTHR30537">
    <property type="entry name" value="HTH-TYPE TRANSCRIPTIONAL REGULATOR"/>
    <property type="match status" value="1"/>
</dbReference>
<evidence type="ECO:0000256" key="3">
    <source>
        <dbReference type="ARBA" id="ARBA00023125"/>
    </source>
</evidence>
<dbReference type="AlphaFoldDB" id="A0A5B0WQD9"/>
<dbReference type="Pfam" id="PF03466">
    <property type="entry name" value="LysR_substrate"/>
    <property type="match status" value="1"/>
</dbReference>
<evidence type="ECO:0000313" key="6">
    <source>
        <dbReference type="EMBL" id="KAA1188391.1"/>
    </source>
</evidence>
<proteinExistence type="inferred from homology"/>
<keyword evidence="2" id="KW-0805">Transcription regulation</keyword>
<dbReference type="Pfam" id="PF00126">
    <property type="entry name" value="HTH_1"/>
    <property type="match status" value="1"/>
</dbReference>
<keyword evidence="4" id="KW-0804">Transcription</keyword>
<feature type="domain" description="HTH lysR-type" evidence="5">
    <location>
        <begin position="1"/>
        <end position="58"/>
    </location>
</feature>
<comment type="caution">
    <text evidence="6">The sequence shown here is derived from an EMBL/GenBank/DDBJ whole genome shotgun (WGS) entry which is preliminary data.</text>
</comment>
<protein>
    <submittedName>
        <fullName evidence="6">LysR family transcriptional regulator</fullName>
    </submittedName>
</protein>
<reference evidence="6 7" key="1">
    <citation type="submission" date="2019-09" db="EMBL/GenBank/DDBJ databases">
        <authorList>
            <person name="Chen X.-Y."/>
        </authorList>
    </citation>
    <scope>NUCLEOTIDE SEQUENCE [LARGE SCALE GENOMIC DNA]</scope>
    <source>
        <strain evidence="6 7">NY5</strain>
    </source>
</reference>
<dbReference type="InterPro" id="IPR000847">
    <property type="entry name" value="LysR_HTH_N"/>
</dbReference>
<dbReference type="Gene3D" id="1.10.10.10">
    <property type="entry name" value="Winged helix-like DNA-binding domain superfamily/Winged helix DNA-binding domain"/>
    <property type="match status" value="1"/>
</dbReference>
<evidence type="ECO:0000256" key="2">
    <source>
        <dbReference type="ARBA" id="ARBA00023015"/>
    </source>
</evidence>
<dbReference type="GO" id="GO:0003700">
    <property type="term" value="F:DNA-binding transcription factor activity"/>
    <property type="evidence" value="ECO:0007669"/>
    <property type="project" value="InterPro"/>
</dbReference>
<keyword evidence="3" id="KW-0238">DNA-binding</keyword>
<sequence length="295" mass="32674">MDWDDIKVLLALARKGSARGAAQVLGVSNSTVTRRLDELEHSLQAHLFDRTPDGYRMTAAAEQLLPTAEHVEELILAAERRIHGDDQHLQGPIRLTLPSSDGMGSLIARLGRFAGQYPGIDLEISASPEALDLSRREADIAVRVMPAGGKPPDYLIGRRMSALSASAYVHRDLLKPEAPEDVSHLVWIGKEPAGQKADWLDMTDFPDHPRRHAIADLSLVVAAVRAKMGMAFMPCLFANEHEELVRVPGASVVHHSDLWVLTHKDLRLSARLRVLREVIAEEFDRLRPQLDSRAT</sequence>
<evidence type="ECO:0000259" key="5">
    <source>
        <dbReference type="PROSITE" id="PS50931"/>
    </source>
</evidence>
<dbReference type="SUPFAM" id="SSF46785">
    <property type="entry name" value="Winged helix' DNA-binding domain"/>
    <property type="match status" value="1"/>
</dbReference>
<evidence type="ECO:0000256" key="1">
    <source>
        <dbReference type="ARBA" id="ARBA00009437"/>
    </source>
</evidence>
<dbReference type="InterPro" id="IPR036388">
    <property type="entry name" value="WH-like_DNA-bd_sf"/>
</dbReference>
<dbReference type="RefSeq" id="WP_149612856.1">
    <property type="nucleotide sequence ID" value="NZ_VTUX01000010.1"/>
</dbReference>
<dbReference type="InterPro" id="IPR036390">
    <property type="entry name" value="WH_DNA-bd_sf"/>
</dbReference>
<gene>
    <name evidence="6" type="ORF">F0M18_17995</name>
</gene>
<keyword evidence="7" id="KW-1185">Reference proteome</keyword>
<dbReference type="Proteomes" id="UP000323708">
    <property type="component" value="Unassembled WGS sequence"/>
</dbReference>
<accession>A0A5B0WQD9</accession>
<organism evidence="6 7">
    <name type="scientific">Pseudohalioglobus sediminis</name>
    <dbReference type="NCBI Taxonomy" id="2606449"/>
    <lineage>
        <taxon>Bacteria</taxon>
        <taxon>Pseudomonadati</taxon>
        <taxon>Pseudomonadota</taxon>
        <taxon>Gammaproteobacteria</taxon>
        <taxon>Cellvibrionales</taxon>
        <taxon>Halieaceae</taxon>
        <taxon>Pseudohalioglobus</taxon>
    </lineage>
</organism>
<name>A0A5B0WQD9_9GAMM</name>
<dbReference type="GO" id="GO:0043565">
    <property type="term" value="F:sequence-specific DNA binding"/>
    <property type="evidence" value="ECO:0007669"/>
    <property type="project" value="TreeGrafter"/>
</dbReference>
<dbReference type="Gene3D" id="3.40.190.290">
    <property type="match status" value="1"/>
</dbReference>
<dbReference type="PANTHER" id="PTHR30537:SF3">
    <property type="entry name" value="TRANSCRIPTIONAL REGULATORY PROTEIN"/>
    <property type="match status" value="1"/>
</dbReference>
<dbReference type="SUPFAM" id="SSF53850">
    <property type="entry name" value="Periplasmic binding protein-like II"/>
    <property type="match status" value="1"/>
</dbReference>
<dbReference type="GO" id="GO:0006351">
    <property type="term" value="P:DNA-templated transcription"/>
    <property type="evidence" value="ECO:0007669"/>
    <property type="project" value="TreeGrafter"/>
</dbReference>
<dbReference type="PROSITE" id="PS50931">
    <property type="entry name" value="HTH_LYSR"/>
    <property type="match status" value="1"/>
</dbReference>